<dbReference type="AlphaFoldDB" id="A0A6J4IWU0"/>
<feature type="non-terminal residue" evidence="2">
    <location>
        <position position="1"/>
    </location>
</feature>
<feature type="compositionally biased region" description="Basic and acidic residues" evidence="1">
    <location>
        <begin position="209"/>
        <end position="219"/>
    </location>
</feature>
<organism evidence="2">
    <name type="scientific">uncultured Blastococcus sp</name>
    <dbReference type="NCBI Taxonomy" id="217144"/>
    <lineage>
        <taxon>Bacteria</taxon>
        <taxon>Bacillati</taxon>
        <taxon>Actinomycetota</taxon>
        <taxon>Actinomycetes</taxon>
        <taxon>Geodermatophilales</taxon>
        <taxon>Geodermatophilaceae</taxon>
        <taxon>Blastococcus</taxon>
        <taxon>environmental samples</taxon>
    </lineage>
</organism>
<proteinExistence type="predicted"/>
<evidence type="ECO:0000256" key="1">
    <source>
        <dbReference type="SAM" id="MobiDB-lite"/>
    </source>
</evidence>
<feature type="region of interest" description="Disordered" evidence="1">
    <location>
        <begin position="264"/>
        <end position="295"/>
    </location>
</feature>
<name>A0A6J4IWU0_9ACTN</name>
<feature type="compositionally biased region" description="Basic residues" evidence="1">
    <location>
        <begin position="49"/>
        <end position="71"/>
    </location>
</feature>
<gene>
    <name evidence="2" type="ORF">AVDCRST_MAG57-2804</name>
</gene>
<feature type="compositionally biased region" description="Basic residues" evidence="1">
    <location>
        <begin position="182"/>
        <end position="192"/>
    </location>
</feature>
<reference evidence="2" key="1">
    <citation type="submission" date="2020-02" db="EMBL/GenBank/DDBJ databases">
        <authorList>
            <person name="Meier V. D."/>
        </authorList>
    </citation>
    <scope>NUCLEOTIDE SEQUENCE</scope>
    <source>
        <strain evidence="2">AVDCRST_MAG57</strain>
    </source>
</reference>
<sequence>ERPRGGVPVRLAGDPAELLHAQRLHRRLDGGRRRRLAGLLRHHPAERLRRARPRPHRVPRGHRRDPRRRTGHPGPGGVLRGRRAADRTVRPPRRRPRGGHRDDPRPGHRVGRAVRLAGQRQRQHDDLGPLRQPAGDLQRPAARVRRLHRRRRGRPGSHRPAARLRLGRPGRRRGAGGSGAGPRRHLRRPAGPHHHDGRAGGRHAAAVRPRGDPGGDRAATDGATHPRRRPRRRHGAGLGLGRTGALGDGRPAAQLLRRVAGGARLGGRAGLRRTPWAGLGSGGRSRRGARRPARL</sequence>
<feature type="region of interest" description="Disordered" evidence="1">
    <location>
        <begin position="37"/>
        <end position="249"/>
    </location>
</feature>
<feature type="compositionally biased region" description="Basic residues" evidence="1">
    <location>
        <begin position="225"/>
        <end position="235"/>
    </location>
</feature>
<protein>
    <submittedName>
        <fullName evidence="2">Zinc ABC transporter, permease protein ZnuB</fullName>
    </submittedName>
</protein>
<accession>A0A6J4IWU0</accession>
<evidence type="ECO:0000313" key="2">
    <source>
        <dbReference type="EMBL" id="CAA9264115.1"/>
    </source>
</evidence>
<feature type="compositionally biased region" description="Basic residues" evidence="1">
    <location>
        <begin position="284"/>
        <end position="295"/>
    </location>
</feature>
<feature type="non-terminal residue" evidence="2">
    <location>
        <position position="295"/>
    </location>
</feature>
<feature type="compositionally biased region" description="Basic residues" evidence="1">
    <location>
        <begin position="142"/>
        <end position="174"/>
    </location>
</feature>
<dbReference type="EMBL" id="CADCTI010000234">
    <property type="protein sequence ID" value="CAA9264115.1"/>
    <property type="molecule type" value="Genomic_DNA"/>
</dbReference>
<feature type="compositionally biased region" description="Gly residues" evidence="1">
    <location>
        <begin position="236"/>
        <end position="247"/>
    </location>
</feature>